<dbReference type="STRING" id="634452.APA01_03820"/>
<reference evidence="1 2" key="1">
    <citation type="journal article" date="2009" name="Nucleic Acids Res.">
        <title>Whole-genome analyses reveal genetic instability of Acetobacter pasteurianus.</title>
        <authorList>
            <person name="Azuma Y."/>
            <person name="Hosoyama A."/>
            <person name="Matsutani M."/>
            <person name="Furuya N."/>
            <person name="Horikawa H."/>
            <person name="Harada T."/>
            <person name="Hirakawa H."/>
            <person name="Kuhara S."/>
            <person name="Matsushita K."/>
            <person name="Fujita N."/>
            <person name="Shirai M."/>
        </authorList>
    </citation>
    <scope>NUCLEOTIDE SEQUENCE [LARGE SCALE GENOMIC DNA]</scope>
    <source>
        <strain evidence="2">NBRC 105184 / IFO 3283-01</strain>
    </source>
</reference>
<dbReference type="AlphaFoldDB" id="C7JCT0"/>
<protein>
    <submittedName>
        <fullName evidence="1">Uncharacterized protein</fullName>
    </submittedName>
</protein>
<name>C7JCT0_ACEP3</name>
<gene>
    <name evidence="1" type="ordered locus">APA01_03820</name>
</gene>
<dbReference type="Proteomes" id="UP000000948">
    <property type="component" value="Chromosome"/>
</dbReference>
<dbReference type="KEGG" id="apt:APA01_03820"/>
<evidence type="ECO:0000313" key="1">
    <source>
        <dbReference type="EMBL" id="BAH98533.1"/>
    </source>
</evidence>
<proteinExistence type="predicted"/>
<sequence>MCAPPVLQNASFCYNKRRSSSGCQKGQHSMTEIRASKADVHTLPYCEFSCIFLPVYQGRGMNKSFQSCKVYIQLGNGAVCQCAGCGTFAKTAE</sequence>
<organism evidence="1 2">
    <name type="scientific">Acetobacter pasteurianus (strain NBRC 105184 / IFO 3283-01)</name>
    <dbReference type="NCBI Taxonomy" id="634452"/>
    <lineage>
        <taxon>Bacteria</taxon>
        <taxon>Pseudomonadati</taxon>
        <taxon>Pseudomonadota</taxon>
        <taxon>Alphaproteobacteria</taxon>
        <taxon>Acetobacterales</taxon>
        <taxon>Acetobacteraceae</taxon>
        <taxon>Acetobacter</taxon>
    </lineage>
</organism>
<dbReference type="EMBL" id="AP011121">
    <property type="protein sequence ID" value="BAH98533.1"/>
    <property type="molecule type" value="Genomic_DNA"/>
</dbReference>
<accession>C7JCT0</accession>
<dbReference type="HOGENOM" id="CLU_2393081_0_0_5"/>
<evidence type="ECO:0000313" key="2">
    <source>
        <dbReference type="Proteomes" id="UP000000948"/>
    </source>
</evidence>